<feature type="region of interest" description="Disordered" evidence="1">
    <location>
        <begin position="320"/>
        <end position="354"/>
    </location>
</feature>
<dbReference type="VEuPathDB" id="TriTrypDB:LtaPh_1104200"/>
<feature type="compositionally biased region" description="Low complexity" evidence="1">
    <location>
        <begin position="193"/>
        <end position="202"/>
    </location>
</feature>
<organism evidence="2 3">
    <name type="scientific">Leishmania tarentolae</name>
    <name type="common">Sauroleishmania tarentolae</name>
    <dbReference type="NCBI Taxonomy" id="5689"/>
    <lineage>
        <taxon>Eukaryota</taxon>
        <taxon>Discoba</taxon>
        <taxon>Euglenozoa</taxon>
        <taxon>Kinetoplastea</taxon>
        <taxon>Metakinetoplastina</taxon>
        <taxon>Trypanosomatida</taxon>
        <taxon>Trypanosomatidae</taxon>
        <taxon>Leishmaniinae</taxon>
        <taxon>Leishmania</taxon>
        <taxon>lizard Leishmania</taxon>
    </lineage>
</organism>
<evidence type="ECO:0000256" key="1">
    <source>
        <dbReference type="SAM" id="MobiDB-lite"/>
    </source>
</evidence>
<name>A0A640KGM8_LEITA</name>
<feature type="region of interest" description="Disordered" evidence="1">
    <location>
        <begin position="145"/>
        <end position="215"/>
    </location>
</feature>
<evidence type="ECO:0000313" key="2">
    <source>
        <dbReference type="EMBL" id="GET86649.1"/>
    </source>
</evidence>
<dbReference type="AlphaFoldDB" id="A0A640KGM8"/>
<evidence type="ECO:0000313" key="3">
    <source>
        <dbReference type="Proteomes" id="UP000419144"/>
    </source>
</evidence>
<dbReference type="EMBL" id="BLBS01000013">
    <property type="protein sequence ID" value="GET86649.1"/>
    <property type="molecule type" value="Genomic_DNA"/>
</dbReference>
<reference evidence="2" key="1">
    <citation type="submission" date="2019-11" db="EMBL/GenBank/DDBJ databases">
        <title>Leishmania tarentolae CDS.</title>
        <authorList>
            <person name="Goto Y."/>
            <person name="Yamagishi J."/>
        </authorList>
    </citation>
    <scope>NUCLEOTIDE SEQUENCE [LARGE SCALE GENOMIC DNA]</scope>
    <source>
        <strain evidence="2">Parrot Tar II</strain>
    </source>
</reference>
<comment type="caution">
    <text evidence="2">The sequence shown here is derived from an EMBL/GenBank/DDBJ whole genome shotgun (WGS) entry which is preliminary data.</text>
</comment>
<protein>
    <submittedName>
        <fullName evidence="2">Uncharacterized protein</fullName>
    </submittedName>
</protein>
<feature type="compositionally biased region" description="Low complexity" evidence="1">
    <location>
        <begin position="146"/>
        <end position="164"/>
    </location>
</feature>
<gene>
    <name evidence="2" type="ORF">LtaPh_1104200</name>
</gene>
<accession>A0A640KGM8</accession>
<keyword evidence="3" id="KW-1185">Reference proteome</keyword>
<proteinExistence type="predicted"/>
<dbReference type="Proteomes" id="UP000419144">
    <property type="component" value="Unassembled WGS sequence"/>
</dbReference>
<feature type="region of interest" description="Disordered" evidence="1">
    <location>
        <begin position="51"/>
        <end position="92"/>
    </location>
</feature>
<dbReference type="OrthoDB" id="266970at2759"/>
<feature type="compositionally biased region" description="Polar residues" evidence="1">
    <location>
        <begin position="51"/>
        <end position="60"/>
    </location>
</feature>
<feature type="compositionally biased region" description="Low complexity" evidence="1">
    <location>
        <begin position="68"/>
        <end position="91"/>
    </location>
</feature>
<sequence>MTTLVLCDGSEGSLRSIEVACADHAIPSSPMSPQEGSLLLVHVWDTPATRTGSLNPSTNAGGIHASRRSVSGAAAAASHTHSDAGAHSSSSMLSPDVLTTTLRYIHTNKYLKDKLHYVVETVSASTVFAHDSADHGVLTETVAEPAGGSAASQASHGKAGQGQKRTSFLPGGAGAGGTHRRCERRSSQRQTDTAAETSSGNSNNGGGTAPDEQEAPISIPENEKRAMAVVKYATARAVHHHATAIFLGVGQRQDGKVCTVGAVAQGVLLALRSLYPLYYVKKDGVKWRPALATSATTATASPRRFTIVVTVSTDAQWESAPVAERGCSNEETAPQTKTSSGTPSAAPPPVPTQVQEAVSATVQYLQTRCMRLHSTPEVEQITFAVIATSSAQGGDYTTEAGRSENGVHVTAGLDASGGKDGSTRINPLETYKQYLESLPFMECNSIPSANAAASPLFPVNDISPATVGEAERIEQQPVDDAAAIGAESATIAPAPRGAASPVTICVLKASKKTPLLSLHSEPDLALPQIIKQVGALKPEVLVMPTSLVPERLQLALLATSNPHCIVLPF</sequence>